<evidence type="ECO:0000256" key="3">
    <source>
        <dbReference type="ARBA" id="ARBA00023163"/>
    </source>
</evidence>
<accession>A0A913XQS2</accession>
<dbReference type="InterPro" id="IPR036390">
    <property type="entry name" value="WH_DNA-bd_sf"/>
</dbReference>
<evidence type="ECO:0000256" key="2">
    <source>
        <dbReference type="ARBA" id="ARBA00023125"/>
    </source>
</evidence>
<evidence type="ECO:0008006" key="6">
    <source>
        <dbReference type="Google" id="ProtNLM"/>
    </source>
</evidence>
<name>A0A913XQS2_EXADI</name>
<dbReference type="Gene3D" id="1.10.10.10">
    <property type="entry name" value="Winged helix-like DNA-binding domain superfamily/Winged helix DNA-binding domain"/>
    <property type="match status" value="1"/>
</dbReference>
<dbReference type="PANTHER" id="PTHR38465:SF2">
    <property type="entry name" value="HTH-TYPE TRANSCRIPTIONAL REGULATOR MMPR5"/>
    <property type="match status" value="1"/>
</dbReference>
<dbReference type="InterPro" id="IPR036388">
    <property type="entry name" value="WH-like_DNA-bd_sf"/>
</dbReference>
<dbReference type="AlphaFoldDB" id="A0A913XQS2"/>
<organism evidence="4 5">
    <name type="scientific">Exaiptasia diaphana</name>
    <name type="common">Tropical sea anemone</name>
    <name type="synonym">Aiptasia pulchella</name>
    <dbReference type="NCBI Taxonomy" id="2652724"/>
    <lineage>
        <taxon>Eukaryota</taxon>
        <taxon>Metazoa</taxon>
        <taxon>Cnidaria</taxon>
        <taxon>Anthozoa</taxon>
        <taxon>Hexacorallia</taxon>
        <taxon>Actiniaria</taxon>
        <taxon>Aiptasiidae</taxon>
        <taxon>Exaiptasia</taxon>
    </lineage>
</organism>
<dbReference type="GeneID" id="110246250"/>
<keyword evidence="2" id="KW-0238">DNA-binding</keyword>
<dbReference type="SUPFAM" id="SSF46785">
    <property type="entry name" value="Winged helix' DNA-binding domain"/>
    <property type="match status" value="1"/>
</dbReference>
<keyword evidence="1" id="KW-0805">Transcription regulation</keyword>
<protein>
    <recommendedName>
        <fullName evidence="6">Transcriptional regulator</fullName>
    </recommendedName>
</protein>
<dbReference type="RefSeq" id="XP_020908226.1">
    <property type="nucleotide sequence ID" value="XM_021052567.1"/>
</dbReference>
<keyword evidence="3" id="KW-0804">Transcription</keyword>
<evidence type="ECO:0000313" key="5">
    <source>
        <dbReference type="Proteomes" id="UP000887567"/>
    </source>
</evidence>
<dbReference type="PANTHER" id="PTHR38465">
    <property type="entry name" value="HTH-TYPE TRANSCRIPTIONAL REGULATOR MJ1563-RELATED"/>
    <property type="match status" value="1"/>
</dbReference>
<reference evidence="4" key="1">
    <citation type="submission" date="2022-11" db="UniProtKB">
        <authorList>
            <consortium name="EnsemblMetazoa"/>
        </authorList>
    </citation>
    <scope>IDENTIFICATION</scope>
</reference>
<dbReference type="InterPro" id="IPR052362">
    <property type="entry name" value="HTH-GbsR_regulator"/>
</dbReference>
<sequence>MNEQEKYIEQVGLFYEQFGLPKMAGRILGYLISSSTKNNSFQDCMDALKASKGSISGNIKLLLSQNMIEKHMVSGSRQSYYRIASDSLNRLIEAKVASISQFKVLLEAGLSLNETDDSEQKKELQNIVRYYAFLEQEIPLLKQKWDELNN</sequence>
<evidence type="ECO:0000313" key="4">
    <source>
        <dbReference type="EnsemblMetazoa" id="XP_020908226.1"/>
    </source>
</evidence>
<dbReference type="GO" id="GO:0003677">
    <property type="term" value="F:DNA binding"/>
    <property type="evidence" value="ECO:0007669"/>
    <property type="project" value="UniProtKB-KW"/>
</dbReference>
<dbReference type="KEGG" id="epa:110246250"/>
<dbReference type="Gene3D" id="1.10.287.160">
    <property type="entry name" value="HR1 repeat"/>
    <property type="match status" value="1"/>
</dbReference>
<keyword evidence="5" id="KW-1185">Reference proteome</keyword>
<proteinExistence type="predicted"/>
<dbReference type="EnsemblMetazoa" id="XM_021052567.1">
    <property type="protein sequence ID" value="XP_020908226.1"/>
    <property type="gene ID" value="LOC110246250"/>
</dbReference>
<evidence type="ECO:0000256" key="1">
    <source>
        <dbReference type="ARBA" id="ARBA00023015"/>
    </source>
</evidence>
<dbReference type="Proteomes" id="UP000887567">
    <property type="component" value="Unplaced"/>
</dbReference>